<dbReference type="Proteomes" id="UP000035016">
    <property type="component" value="Plasmid pSLE2"/>
</dbReference>
<geneLocation type="plasmid" evidence="1 2">
    <name>pSLE2</name>
</geneLocation>
<accession>A0A0F7VRK1</accession>
<sequence length="61" mass="7041">MTELPTAEWVDWFRRDRWVFGNRNSGAFLPKFAWTGIVRHKLVKGGASMDDPALILQPQLL</sequence>
<proteinExistence type="predicted"/>
<dbReference type="AlphaFoldDB" id="A0A0F7VRK1"/>
<evidence type="ECO:0000313" key="1">
    <source>
        <dbReference type="EMBL" id="CQR59421.1"/>
    </source>
</evidence>
<dbReference type="EMBL" id="LN831789">
    <property type="protein sequence ID" value="CQR59421.1"/>
    <property type="molecule type" value="Genomic_DNA"/>
</dbReference>
<evidence type="ECO:0000313" key="2">
    <source>
        <dbReference type="Proteomes" id="UP000035016"/>
    </source>
</evidence>
<dbReference type="KEGG" id="sle:sle2_120"/>
<gene>
    <name evidence="1" type="primary">sle2_120</name>
</gene>
<name>A0A0F7VRK1_STRLW</name>
<reference evidence="2" key="1">
    <citation type="submission" date="2015-02" db="EMBL/GenBank/DDBJ databases">
        <authorList>
            <person name="Gomez-Escribano P.J."/>
        </authorList>
    </citation>
    <scope>NUCLEOTIDE SEQUENCE [LARGE SCALE GENOMIC DNA]</scope>
    <source>
        <strain evidence="2">C34 (DSM 42122 / NRRL B-24963)</strain>
        <plasmid evidence="2">pSLE2</plasmid>
    </source>
</reference>
<keyword evidence="1" id="KW-0614">Plasmid</keyword>
<protein>
    <submittedName>
        <fullName evidence="1">Uncharacterized protein</fullName>
    </submittedName>
</protein>
<organism evidence="1 2">
    <name type="scientific">Streptomyces leeuwenhoekii</name>
    <dbReference type="NCBI Taxonomy" id="1437453"/>
    <lineage>
        <taxon>Bacteria</taxon>
        <taxon>Bacillati</taxon>
        <taxon>Actinomycetota</taxon>
        <taxon>Actinomycetes</taxon>
        <taxon>Kitasatosporales</taxon>
        <taxon>Streptomycetaceae</taxon>
        <taxon>Streptomyces</taxon>
    </lineage>
</organism>